<feature type="compositionally biased region" description="Polar residues" evidence="5">
    <location>
        <begin position="259"/>
        <end position="270"/>
    </location>
</feature>
<dbReference type="Gene3D" id="3.40.50.300">
    <property type="entry name" value="P-loop containing nucleotide triphosphate hydrolases"/>
    <property type="match status" value="2"/>
</dbReference>
<dbReference type="SMART" id="SM01142">
    <property type="entry name" value="DSHCT"/>
    <property type="match status" value="1"/>
</dbReference>
<feature type="domain" description="Helicase ATP-binding" evidence="7">
    <location>
        <begin position="608"/>
        <end position="764"/>
    </location>
</feature>
<dbReference type="GO" id="GO:0070478">
    <property type="term" value="P:nuclear-transcribed mRNA catabolic process, 3'-5' exonucleolytic nonsense-mediated decay"/>
    <property type="evidence" value="ECO:0007669"/>
    <property type="project" value="TreeGrafter"/>
</dbReference>
<keyword evidence="4" id="KW-0067">ATP-binding</keyword>
<evidence type="ECO:0000313" key="9">
    <source>
        <dbReference type="EMBL" id="KAF4643881.1"/>
    </source>
</evidence>
<dbReference type="GO" id="GO:0003676">
    <property type="term" value="F:nucleic acid binding"/>
    <property type="evidence" value="ECO:0007669"/>
    <property type="project" value="InterPro"/>
</dbReference>
<evidence type="ECO:0000256" key="1">
    <source>
        <dbReference type="ARBA" id="ARBA00022741"/>
    </source>
</evidence>
<keyword evidence="1" id="KW-0547">Nucleotide-binding</keyword>
<feature type="region of interest" description="Disordered" evidence="5">
    <location>
        <begin position="158"/>
        <end position="189"/>
    </location>
</feature>
<dbReference type="Pfam" id="PF00270">
    <property type="entry name" value="DEAD"/>
    <property type="match status" value="1"/>
</dbReference>
<organism evidence="9 10">
    <name type="scientific">Toxoplasma gondii</name>
    <dbReference type="NCBI Taxonomy" id="5811"/>
    <lineage>
        <taxon>Eukaryota</taxon>
        <taxon>Sar</taxon>
        <taxon>Alveolata</taxon>
        <taxon>Apicomplexa</taxon>
        <taxon>Conoidasida</taxon>
        <taxon>Coccidia</taxon>
        <taxon>Eucoccidiorida</taxon>
        <taxon>Eimeriorina</taxon>
        <taxon>Sarcocystidae</taxon>
        <taxon>Toxoplasma</taxon>
    </lineage>
</organism>
<evidence type="ECO:0000256" key="2">
    <source>
        <dbReference type="ARBA" id="ARBA00022801"/>
    </source>
</evidence>
<keyword evidence="6" id="KW-0812">Transmembrane</keyword>
<feature type="compositionally biased region" description="Low complexity" evidence="5">
    <location>
        <begin position="177"/>
        <end position="188"/>
    </location>
</feature>
<evidence type="ECO:0000256" key="5">
    <source>
        <dbReference type="SAM" id="MobiDB-lite"/>
    </source>
</evidence>
<accession>A0A7J6KBK6</accession>
<feature type="transmembrane region" description="Helical" evidence="6">
    <location>
        <begin position="38"/>
        <end position="63"/>
    </location>
</feature>
<reference evidence="9 10" key="1">
    <citation type="submission" date="2020-03" db="EMBL/GenBank/DDBJ databases">
        <title>Genome sequence of Toxoplasma gondii RH-88 strain.</title>
        <authorList>
            <person name="Lorenzi H.A."/>
            <person name="Venepally P."/>
            <person name="Rozenberg A."/>
            <person name="Sibley D."/>
        </authorList>
    </citation>
    <scope>NUCLEOTIDE SEQUENCE [LARGE SCALE GENOMIC DNA]</scope>
    <source>
        <strain evidence="9 10">RH-88</strain>
    </source>
</reference>
<dbReference type="Gene3D" id="1.10.3380.30">
    <property type="match status" value="1"/>
</dbReference>
<dbReference type="PROSITE" id="PS51194">
    <property type="entry name" value="HELICASE_CTER"/>
    <property type="match status" value="1"/>
</dbReference>
<evidence type="ECO:0000256" key="3">
    <source>
        <dbReference type="ARBA" id="ARBA00022806"/>
    </source>
</evidence>
<dbReference type="InterPro" id="IPR014001">
    <property type="entry name" value="Helicase_ATP-bd"/>
</dbReference>
<protein>
    <submittedName>
        <fullName evidence="9">DEAD/DEAH box helicase domain-containing protein</fullName>
    </submittedName>
</protein>
<keyword evidence="2" id="KW-0378">Hydrolase</keyword>
<feature type="compositionally biased region" description="Basic and acidic residues" evidence="5">
    <location>
        <begin position="453"/>
        <end position="474"/>
    </location>
</feature>
<name>A0A7J6KBK6_TOXGO</name>
<dbReference type="VEuPathDB" id="ToxoDB:TGME49_285660"/>
<dbReference type="PANTHER" id="PTHR12131">
    <property type="entry name" value="ATP-DEPENDENT RNA AND DNA HELICASE"/>
    <property type="match status" value="1"/>
</dbReference>
<dbReference type="Pfam" id="PF00271">
    <property type="entry name" value="Helicase_C"/>
    <property type="match status" value="1"/>
</dbReference>
<dbReference type="PANTHER" id="PTHR12131:SF1">
    <property type="entry name" value="ATP-DEPENDENT RNA HELICASE SUPV3L1, MITOCHONDRIAL-RELATED"/>
    <property type="match status" value="1"/>
</dbReference>
<dbReference type="CDD" id="cd18795">
    <property type="entry name" value="SF2_C_Ski2"/>
    <property type="match status" value="1"/>
</dbReference>
<evidence type="ECO:0000259" key="8">
    <source>
        <dbReference type="PROSITE" id="PS51194"/>
    </source>
</evidence>
<sequence length="1607" mass="175913">MHRPCRKSIHFRVSLSSSQLQTSCCARPSSSLTPLISLFFRFLAALLLPLSNILAVLLCRLVSPAFARISPRPPLVLRSSPSGTSTLSLLLFYASLWLSSSSTSLLHLPFPSPLLHSPAAVSVLGRPAFLSPCSPRPSLLATMAAAARHLYGNDSDFWTSDDEETEDLPSVESSRLSFASPPFSEASSTRLKEEPTQDAFSFPLLPSPLALASAPAQRCEAVWRREDEDFLRRTFGILDEDNSADNNSLNIASPVVAEPSSSTGLQVQSDTAKDDEEKSAVGLRFLSASAPAERLEKKVAASWEAEGDPFPLEKREHADDGIAATNAHAASAVSLFDEDHPEKPREGPNFFFFPPLDSVASSLLFGASDGQLIRDGPPAPFVEILPPTGASSKALGVHEGNEDEARLSATAAAVTAALSLSTSSLVSPVQSPTAAQDSASSPVQAHAAAETEDLTRDDVEGKKQEEARTRRGSQDEAAVSAAEGGKAAGEKPRQFIRKRWCVEDNESDVSLFRRRVHAARRERARMAAANAKKDEETLGETGECGVGDAQAGEGFAEVDPEVLVEDLDEATKAWLAAIPQEPGDLSPLQVPLALEFPFPLDDFQKRAILHLEKYQTVFVAAHTSAGKTVVAEYAIALAVRRNRRCIYTSPLKALSNQKYREFRLKFPSVGIVTGDVCINPDANCLIVTTEILRSLLYLGDALIGQVDSVIFDEAHYINDIERGVVWEEAIILLPKQVNMVLLSATLPNYRQFAEWIGSVKQREVFTLSTDRRPTPLRHFLFFHDKAFLLMDAKGRFQAGAYNEAFKHVREKGNPQAARKPPPSSAAQRGRGGTRQALRESSHQSSKGVFQTAEAKLKTEIHRLQGLITKLEKDNELPVVVFCFSRRKCETYAQAMRRLDVVLSHNDRSKIHLFVKDCLMALSPADRDLPQIRFVCGLIHRGVGIHHGGLLPIIKEMVEILFQRGLVRVLFATETLAIGLNMPARSVVFSALKKHDGQRSRMLLASEYTQMAGRAGRRGIDTFGHVYIFCSDDLPEPKELTGMMVEKANPLHSRFRLTYQTLLLLAARSHSMSMTSFLSQSFKEAARTSLLPVFKRDLRRKRKELHALPDVRCVFGEPAIEDLAELEDRSRGIAEEIHMKLWQHKAAASSIFTFGRVCFVHSLWGSLQSSCPAIFLNVDFRPLVPSCPPTFRMLVLLPPWVTAASLEETRGAGRRASEGPAGGDASSTSPVILSSGVIASSSAASSLSSSETEELFPGIREWILVRSVSLLQVEMLCEEIVTCPVGVSSKNIANGAVGPEDSQLLGILAQELERLASADARGEDTTNAGARKSACGALTPMSFSKPLKQLEVSLVSTLLLQKDLFSAIRQNKCFACPLRETHMQLTAHKRELMAEIAEISSQLADESLDVYPEMQARLTVMKKLKLIDDHTGALTVKGRVACQVMSGDELTLTELLFQGGLENLQPEEIAAVLSAFVAPDGPVEQVPAPTAGIQRVRDQAEELHVAILKLQANSGVRINAEDWWKLCNFSLSLVAYDWANGVSFGDIMHKTNAQEGSIVRAILRLDELLRKIRQAAILIGDPDLGAKLQQTSDRIRRDIVFAMSLYLQ</sequence>
<comment type="caution">
    <text evidence="9">The sequence shown here is derived from an EMBL/GenBank/DDBJ whole genome shotgun (WGS) entry which is preliminary data.</text>
</comment>
<dbReference type="PROSITE" id="PS51192">
    <property type="entry name" value="HELICASE_ATP_BIND_1"/>
    <property type="match status" value="1"/>
</dbReference>
<dbReference type="InterPro" id="IPR050699">
    <property type="entry name" value="RNA-DNA_Helicase"/>
</dbReference>
<dbReference type="GO" id="GO:0005524">
    <property type="term" value="F:ATP binding"/>
    <property type="evidence" value="ECO:0007669"/>
    <property type="project" value="UniProtKB-KW"/>
</dbReference>
<dbReference type="InterPro" id="IPR011545">
    <property type="entry name" value="DEAD/DEAH_box_helicase_dom"/>
</dbReference>
<dbReference type="GO" id="GO:0055087">
    <property type="term" value="C:Ski complex"/>
    <property type="evidence" value="ECO:0007669"/>
    <property type="project" value="TreeGrafter"/>
</dbReference>
<dbReference type="SMART" id="SM00490">
    <property type="entry name" value="HELICc"/>
    <property type="match status" value="1"/>
</dbReference>
<proteinExistence type="predicted"/>
<dbReference type="GO" id="GO:0004386">
    <property type="term" value="F:helicase activity"/>
    <property type="evidence" value="ECO:0007669"/>
    <property type="project" value="UniProtKB-KW"/>
</dbReference>
<keyword evidence="3 9" id="KW-0347">Helicase</keyword>
<dbReference type="InterPro" id="IPR027417">
    <property type="entry name" value="P-loop_NTPase"/>
</dbReference>
<dbReference type="GO" id="GO:0016787">
    <property type="term" value="F:hydrolase activity"/>
    <property type="evidence" value="ECO:0007669"/>
    <property type="project" value="UniProtKB-KW"/>
</dbReference>
<dbReference type="Proteomes" id="UP000557509">
    <property type="component" value="Unassembled WGS sequence"/>
</dbReference>
<dbReference type="InterPro" id="IPR012961">
    <property type="entry name" value="Ski2/MTR4_C"/>
</dbReference>
<dbReference type="SMART" id="SM00487">
    <property type="entry name" value="DEXDc"/>
    <property type="match status" value="1"/>
</dbReference>
<feature type="compositionally biased region" description="Acidic residues" evidence="5">
    <location>
        <begin position="159"/>
        <end position="169"/>
    </location>
</feature>
<feature type="region of interest" description="Disordered" evidence="5">
    <location>
        <begin position="431"/>
        <end position="490"/>
    </location>
</feature>
<dbReference type="EMBL" id="JAAUHK010000191">
    <property type="protein sequence ID" value="KAF4643881.1"/>
    <property type="molecule type" value="Genomic_DNA"/>
</dbReference>
<evidence type="ECO:0000259" key="7">
    <source>
        <dbReference type="PROSITE" id="PS51192"/>
    </source>
</evidence>
<dbReference type="SUPFAM" id="SSF52540">
    <property type="entry name" value="P-loop containing nucleoside triphosphate hydrolases"/>
    <property type="match status" value="1"/>
</dbReference>
<dbReference type="FunFam" id="3.40.50.300:FF:000190">
    <property type="entry name" value="ATP-dependent RNA helicase"/>
    <property type="match status" value="1"/>
</dbReference>
<keyword evidence="6" id="KW-0472">Membrane</keyword>
<keyword evidence="10" id="KW-1185">Reference proteome</keyword>
<feature type="region of interest" description="Disordered" evidence="5">
    <location>
        <begin position="810"/>
        <end position="848"/>
    </location>
</feature>
<dbReference type="InterPro" id="IPR001650">
    <property type="entry name" value="Helicase_C-like"/>
</dbReference>
<gene>
    <name evidence="9" type="ORF">TGRH88_026370</name>
</gene>
<feature type="compositionally biased region" description="Polar residues" evidence="5">
    <location>
        <begin position="431"/>
        <end position="443"/>
    </location>
</feature>
<feature type="compositionally biased region" description="Low complexity" evidence="5">
    <location>
        <begin position="476"/>
        <end position="485"/>
    </location>
</feature>
<evidence type="ECO:0000256" key="6">
    <source>
        <dbReference type="SAM" id="Phobius"/>
    </source>
</evidence>
<evidence type="ECO:0000256" key="4">
    <source>
        <dbReference type="ARBA" id="ARBA00022840"/>
    </source>
</evidence>
<feature type="region of interest" description="Disordered" evidence="5">
    <location>
        <begin position="256"/>
        <end position="278"/>
    </location>
</feature>
<keyword evidence="6" id="KW-1133">Transmembrane helix</keyword>
<feature type="domain" description="Helicase C-terminal" evidence="8">
    <location>
        <begin position="862"/>
        <end position="1062"/>
    </location>
</feature>
<evidence type="ECO:0000313" key="10">
    <source>
        <dbReference type="Proteomes" id="UP000557509"/>
    </source>
</evidence>
<dbReference type="Pfam" id="PF08148">
    <property type="entry name" value="DSHCT"/>
    <property type="match status" value="1"/>
</dbReference>